<protein>
    <submittedName>
        <fullName evidence="2">Uncharacterized protein</fullName>
    </submittedName>
</protein>
<dbReference type="EMBL" id="CP069188">
    <property type="protein sequence ID" value="QRV14122.1"/>
    <property type="molecule type" value="Genomic_DNA"/>
</dbReference>
<proteinExistence type="predicted"/>
<name>A0A8T8DXQ8_9EURY</name>
<gene>
    <name evidence="2" type="ORF">JMJ58_14365</name>
</gene>
<reference evidence="2 3" key="1">
    <citation type="submission" date="2021-01" db="EMBL/GenBank/DDBJ databases">
        <title>Genome Sequence and Methylation Pattern of Haloterrigena salifodinae BOL5-1, An Extremely Halophilic Archaeon from a Bolivian Salt Mine.</title>
        <authorList>
            <person name="DasSarma P."/>
            <person name="Anton B.P."/>
            <person name="DasSarma S.L."/>
            <person name="von Ehrenheim H.A.L."/>
            <person name="Martinez F.L."/>
            <person name="Guzman D."/>
            <person name="Roberts R.J."/>
            <person name="DasSarma S."/>
        </authorList>
    </citation>
    <scope>NUCLEOTIDE SEQUENCE [LARGE SCALE GENOMIC DNA]</scope>
    <source>
        <strain evidence="2 3">BOL5-1</strain>
    </source>
</reference>
<evidence type="ECO:0000313" key="3">
    <source>
        <dbReference type="Proteomes" id="UP000637819"/>
    </source>
</evidence>
<keyword evidence="1" id="KW-0472">Membrane</keyword>
<keyword evidence="1" id="KW-0812">Transmembrane</keyword>
<dbReference type="Proteomes" id="UP000637819">
    <property type="component" value="Chromosome"/>
</dbReference>
<keyword evidence="3" id="KW-1185">Reference proteome</keyword>
<dbReference type="RefSeq" id="WP_126661779.1">
    <property type="nucleotide sequence ID" value="NZ_CP069188.1"/>
</dbReference>
<dbReference type="AlphaFoldDB" id="A0A8T8DXQ8"/>
<evidence type="ECO:0000256" key="1">
    <source>
        <dbReference type="SAM" id="Phobius"/>
    </source>
</evidence>
<sequence>MVGFRDRLLLLTGGATAIAIGAVLASSGLVDVGIGDRVSSGVVTGVSLLVLSLIAAGWYESQDQEFDS</sequence>
<evidence type="ECO:0000313" key="2">
    <source>
        <dbReference type="EMBL" id="QRV14122.1"/>
    </source>
</evidence>
<accession>A0A8T8DXQ8</accession>
<dbReference type="KEGG" id="hsal:JMJ58_14365"/>
<keyword evidence="1" id="KW-1133">Transmembrane helix</keyword>
<feature type="transmembrane region" description="Helical" evidence="1">
    <location>
        <begin position="41"/>
        <end position="59"/>
    </location>
</feature>
<organism evidence="2 3">
    <name type="scientific">Haloterrigena salifodinae</name>
    <dbReference type="NCBI Taxonomy" id="2675099"/>
    <lineage>
        <taxon>Archaea</taxon>
        <taxon>Methanobacteriati</taxon>
        <taxon>Methanobacteriota</taxon>
        <taxon>Stenosarchaea group</taxon>
        <taxon>Halobacteria</taxon>
        <taxon>Halobacteriales</taxon>
        <taxon>Natrialbaceae</taxon>
        <taxon>Haloterrigena</taxon>
    </lineage>
</organism>
<dbReference type="GeneID" id="62876331"/>